<reference evidence="1" key="1">
    <citation type="journal article" date="2023" name="Insect Mol. Biol.">
        <title>Genome sequencing provides insights into the evolution of gene families encoding plant cell wall-degrading enzymes in longhorned beetles.</title>
        <authorList>
            <person name="Shin N.R."/>
            <person name="Okamura Y."/>
            <person name="Kirsch R."/>
            <person name="Pauchet Y."/>
        </authorList>
    </citation>
    <scope>NUCLEOTIDE SEQUENCE</scope>
    <source>
        <strain evidence="1">MMC_N1</strain>
    </source>
</reference>
<comment type="caution">
    <text evidence="1">The sequence shown here is derived from an EMBL/GenBank/DDBJ whole genome shotgun (WGS) entry which is preliminary data.</text>
</comment>
<organism evidence="1 2">
    <name type="scientific">Molorchus minor</name>
    <dbReference type="NCBI Taxonomy" id="1323400"/>
    <lineage>
        <taxon>Eukaryota</taxon>
        <taxon>Metazoa</taxon>
        <taxon>Ecdysozoa</taxon>
        <taxon>Arthropoda</taxon>
        <taxon>Hexapoda</taxon>
        <taxon>Insecta</taxon>
        <taxon>Pterygota</taxon>
        <taxon>Neoptera</taxon>
        <taxon>Endopterygota</taxon>
        <taxon>Coleoptera</taxon>
        <taxon>Polyphaga</taxon>
        <taxon>Cucujiformia</taxon>
        <taxon>Chrysomeloidea</taxon>
        <taxon>Cerambycidae</taxon>
        <taxon>Lamiinae</taxon>
        <taxon>Monochamini</taxon>
        <taxon>Molorchus</taxon>
    </lineage>
</organism>
<protein>
    <submittedName>
        <fullName evidence="1">Uncharacterized protein</fullName>
    </submittedName>
</protein>
<gene>
    <name evidence="1" type="ORF">NQ317_004900</name>
</gene>
<accession>A0ABQ9JNT5</accession>
<dbReference type="Proteomes" id="UP001162164">
    <property type="component" value="Unassembled WGS sequence"/>
</dbReference>
<dbReference type="EMBL" id="JAPWTJ010000304">
    <property type="protein sequence ID" value="KAJ8979906.1"/>
    <property type="molecule type" value="Genomic_DNA"/>
</dbReference>
<evidence type="ECO:0000313" key="2">
    <source>
        <dbReference type="Proteomes" id="UP001162164"/>
    </source>
</evidence>
<evidence type="ECO:0000313" key="1">
    <source>
        <dbReference type="EMBL" id="KAJ8979906.1"/>
    </source>
</evidence>
<name>A0ABQ9JNT5_9CUCU</name>
<sequence length="586" mass="67461">MSLSNNRPGTSQIDNMSTQVQPDVDILQIDEDDDVHSNSEQNLIAEIPIVDTPVNHGQNQIIISSVLHSPAKPKLTILFEKKQRFPLVLGLQEKILIKNLENNPGLLPLKIGQAKVQDYTHTFIHYYDLNPVIVEINKLYTQSDNLLIQINSNLNYSQETSNYAKILNLTRQRVQIKLNEIIPHSKRTKRGIINGLGSIFKSITGNLDASDGERYDRLINEIQNNQQKLSKNIVKQNSISLDIIDKFNQTIQQISHNENLLKLKILQIATIVEQSGTWKKSIFIKDILLQIINMFEILNSILQDIENSIAFSKLNVMHPSIIKTVDFYNELLKLQKLIKPEQLPLDLTLENTLLIEELVEIKCYISNNKITYLLHLPIMYAQTFEYYHLYSIPVLSQSQFKTIIPKDKFLLKNELYYAYESNICTGIMPSYYVCKKLNLKATGDENPCEIQLLQMKNKTTCQQIQVVISNPQFRVLDETAQWIGIFPQKEVVNLKCRRQEEILKLYGTFIIDIPTGCQISTPNKVLGSEQQTINNNQVIFFPELEEQKNDVTANMNLSIQLEDAKLDELQDIKQKNYRQSAELIIH</sequence>
<keyword evidence="2" id="KW-1185">Reference proteome</keyword>
<proteinExistence type="predicted"/>